<dbReference type="AlphaFoldDB" id="A0A0M9EXG7"/>
<dbReference type="EMBL" id="JXCE01000086">
    <property type="protein sequence ID" value="KPA41763.1"/>
    <property type="molecule type" value="Genomic_DNA"/>
</dbReference>
<reference evidence="2 3" key="1">
    <citation type="submission" date="2015-04" db="EMBL/GenBank/DDBJ databases">
        <title>The draft genome sequence of Fusarium langsethiae, a T-2/HT-2 mycotoxin producer.</title>
        <authorList>
            <person name="Lysoe E."/>
            <person name="Divon H.H."/>
            <person name="Terzi V."/>
            <person name="Orru L."/>
            <person name="Lamontanara A."/>
            <person name="Kolseth A.-K."/>
            <person name="Frandsen R.J."/>
            <person name="Nielsen K."/>
            <person name="Thrane U."/>
        </authorList>
    </citation>
    <scope>NUCLEOTIDE SEQUENCE [LARGE SCALE GENOMIC DNA]</scope>
    <source>
        <strain evidence="2 3">Fl201059</strain>
    </source>
</reference>
<keyword evidence="3" id="KW-1185">Reference proteome</keyword>
<evidence type="ECO:0000313" key="3">
    <source>
        <dbReference type="Proteomes" id="UP000037904"/>
    </source>
</evidence>
<feature type="compositionally biased region" description="Basic and acidic residues" evidence="1">
    <location>
        <begin position="1"/>
        <end position="11"/>
    </location>
</feature>
<dbReference type="OrthoDB" id="5079997at2759"/>
<proteinExistence type="predicted"/>
<evidence type="ECO:0000313" key="2">
    <source>
        <dbReference type="EMBL" id="KPA41763.1"/>
    </source>
</evidence>
<gene>
    <name evidence="2" type="ORF">FLAG1_05353</name>
</gene>
<comment type="caution">
    <text evidence="2">The sequence shown here is derived from an EMBL/GenBank/DDBJ whole genome shotgun (WGS) entry which is preliminary data.</text>
</comment>
<evidence type="ECO:0000256" key="1">
    <source>
        <dbReference type="SAM" id="MobiDB-lite"/>
    </source>
</evidence>
<feature type="compositionally biased region" description="Low complexity" evidence="1">
    <location>
        <begin position="16"/>
        <end position="26"/>
    </location>
</feature>
<accession>A0A0M9EXG7</accession>
<name>A0A0M9EXG7_FUSLA</name>
<protein>
    <submittedName>
        <fullName evidence="2">Uncharacterized protein</fullName>
    </submittedName>
</protein>
<dbReference type="Proteomes" id="UP000037904">
    <property type="component" value="Unassembled WGS sequence"/>
</dbReference>
<organism evidence="2 3">
    <name type="scientific">Fusarium langsethiae</name>
    <dbReference type="NCBI Taxonomy" id="179993"/>
    <lineage>
        <taxon>Eukaryota</taxon>
        <taxon>Fungi</taxon>
        <taxon>Dikarya</taxon>
        <taxon>Ascomycota</taxon>
        <taxon>Pezizomycotina</taxon>
        <taxon>Sordariomycetes</taxon>
        <taxon>Hypocreomycetidae</taxon>
        <taxon>Hypocreales</taxon>
        <taxon>Nectriaceae</taxon>
        <taxon>Fusarium</taxon>
    </lineage>
</organism>
<sequence>MRLRNDTRICPERPQTPETPETSQSEDSVVPWVKDEVPKKKSPRFLEDILAEEVMYPVCQTLWHIFLTPLWQWTLRPTLWECLLRPFLWQRVIRQGVWEGISQQILWEGVLQHILFEDDLGDDVVPPIPATRGDITCVCPVRKIIWDPILRPVLSQVRLEELFSLLFVMRISTRITFSSSDAYIFTRGYRPDTEEFSERSDTEFGQIPFQERRSWNWVGVLQNLS</sequence>
<feature type="region of interest" description="Disordered" evidence="1">
    <location>
        <begin position="1"/>
        <end position="30"/>
    </location>
</feature>